<protein>
    <recommendedName>
        <fullName evidence="1">Glutathione S-transferase kappa</fullName>
        <ecNumber evidence="1">2.5.1.18</ecNumber>
    </recommendedName>
</protein>
<dbReference type="GO" id="GO:0005739">
    <property type="term" value="C:mitochondrion"/>
    <property type="evidence" value="ECO:0007669"/>
    <property type="project" value="TreeGrafter"/>
</dbReference>
<feature type="domain" description="DSBA-like thioredoxin" evidence="3">
    <location>
        <begin position="5"/>
        <end position="198"/>
    </location>
</feature>
<dbReference type="GO" id="GO:0004364">
    <property type="term" value="F:glutathione transferase activity"/>
    <property type="evidence" value="ECO:0007669"/>
    <property type="project" value="UniProtKB-UniRule"/>
</dbReference>
<dbReference type="GO" id="GO:0006749">
    <property type="term" value="P:glutathione metabolic process"/>
    <property type="evidence" value="ECO:0007669"/>
    <property type="project" value="TreeGrafter"/>
</dbReference>
<proteinExistence type="inferred from homology"/>
<dbReference type="PANTHER" id="PTHR42943:SF2">
    <property type="entry name" value="GLUTATHIONE S-TRANSFERASE KAPPA 1"/>
    <property type="match status" value="1"/>
</dbReference>
<comment type="similarity">
    <text evidence="1">Belongs to the GST superfamily. Kappa family.</text>
</comment>
<evidence type="ECO:0000313" key="4">
    <source>
        <dbReference type="EMBL" id="KAJ2808176.1"/>
    </source>
</evidence>
<gene>
    <name evidence="4" type="ORF">H4R20_000979</name>
</gene>
<evidence type="ECO:0000256" key="2">
    <source>
        <dbReference type="PIRSR" id="PIRSR006386-1"/>
    </source>
</evidence>
<dbReference type="PIRSF" id="PIRSF006386">
    <property type="entry name" value="HCCAis_GSTk"/>
    <property type="match status" value="1"/>
</dbReference>
<dbReference type="InterPro" id="IPR036249">
    <property type="entry name" value="Thioredoxin-like_sf"/>
</dbReference>
<comment type="catalytic activity">
    <reaction evidence="1">
        <text>RX + glutathione = an S-substituted glutathione + a halide anion + H(+)</text>
        <dbReference type="Rhea" id="RHEA:16437"/>
        <dbReference type="ChEBI" id="CHEBI:15378"/>
        <dbReference type="ChEBI" id="CHEBI:16042"/>
        <dbReference type="ChEBI" id="CHEBI:17792"/>
        <dbReference type="ChEBI" id="CHEBI:57925"/>
        <dbReference type="ChEBI" id="CHEBI:90779"/>
        <dbReference type="EC" id="2.5.1.18"/>
    </reaction>
</comment>
<dbReference type="Proteomes" id="UP001140094">
    <property type="component" value="Unassembled WGS sequence"/>
</dbReference>
<keyword evidence="5" id="KW-1185">Reference proteome</keyword>
<dbReference type="Pfam" id="PF01323">
    <property type="entry name" value="DSBA"/>
    <property type="match status" value="1"/>
</dbReference>
<evidence type="ECO:0000313" key="5">
    <source>
        <dbReference type="Proteomes" id="UP001140094"/>
    </source>
</evidence>
<dbReference type="InterPro" id="IPR014440">
    <property type="entry name" value="HCCAis_GSTk"/>
</dbReference>
<dbReference type="InterPro" id="IPR051924">
    <property type="entry name" value="GST_Kappa/NadH"/>
</dbReference>
<sequence length="215" mass="25010">MSEPQIVFYFDCVSTFSYIGFEFMERYRRLWNIEVDYRPFILAEAMAASKNTISQNKMRYLFTDMSRISAITKIPFKGVPNKYPYDSTVVLRTLQYLKTRHADKLVPAMRRLWQTEFVERTMLDSEDSVKKALDGIVDAHIVDLAIAADDTLDAIRKNLAEIKGMKEFGAPTILVYKSVESKPQMYFGSDRFEHIAIYLGKEFHPMKQLFANARI</sequence>
<comment type="caution">
    <text evidence="4">The sequence shown here is derived from an EMBL/GenBank/DDBJ whole genome shotgun (WGS) entry which is preliminary data.</text>
</comment>
<evidence type="ECO:0000256" key="1">
    <source>
        <dbReference type="PIRNR" id="PIRNR006386"/>
    </source>
</evidence>
<dbReference type="InterPro" id="IPR001853">
    <property type="entry name" value="DSBA-like_thioredoxin_dom"/>
</dbReference>
<keyword evidence="1" id="KW-0808">Transferase</keyword>
<dbReference type="EC" id="2.5.1.18" evidence="1"/>
<name>A0A9W8I487_9FUNG</name>
<evidence type="ECO:0000259" key="3">
    <source>
        <dbReference type="Pfam" id="PF01323"/>
    </source>
</evidence>
<dbReference type="GO" id="GO:0005777">
    <property type="term" value="C:peroxisome"/>
    <property type="evidence" value="ECO:0007669"/>
    <property type="project" value="TreeGrafter"/>
</dbReference>
<dbReference type="PANTHER" id="PTHR42943">
    <property type="entry name" value="GLUTATHIONE S-TRANSFERASE KAPPA"/>
    <property type="match status" value="1"/>
</dbReference>
<dbReference type="Gene3D" id="3.40.30.10">
    <property type="entry name" value="Glutaredoxin"/>
    <property type="match status" value="1"/>
</dbReference>
<dbReference type="SUPFAM" id="SSF52833">
    <property type="entry name" value="Thioredoxin-like"/>
    <property type="match status" value="1"/>
</dbReference>
<accession>A0A9W8I487</accession>
<feature type="active site" description="Nucleophile" evidence="2">
    <location>
        <position position="14"/>
    </location>
</feature>
<dbReference type="GO" id="GO:0004602">
    <property type="term" value="F:glutathione peroxidase activity"/>
    <property type="evidence" value="ECO:0007669"/>
    <property type="project" value="TreeGrafter"/>
</dbReference>
<reference evidence="4" key="1">
    <citation type="submission" date="2022-07" db="EMBL/GenBank/DDBJ databases">
        <title>Phylogenomic reconstructions and comparative analyses of Kickxellomycotina fungi.</title>
        <authorList>
            <person name="Reynolds N.K."/>
            <person name="Stajich J.E."/>
            <person name="Barry K."/>
            <person name="Grigoriev I.V."/>
            <person name="Crous P."/>
            <person name="Smith M.E."/>
        </authorList>
    </citation>
    <scope>NUCLEOTIDE SEQUENCE</scope>
    <source>
        <strain evidence="4">NRRL 1565</strain>
    </source>
</reference>
<organism evidence="4 5">
    <name type="scientific">Coemansia guatemalensis</name>
    <dbReference type="NCBI Taxonomy" id="2761395"/>
    <lineage>
        <taxon>Eukaryota</taxon>
        <taxon>Fungi</taxon>
        <taxon>Fungi incertae sedis</taxon>
        <taxon>Zoopagomycota</taxon>
        <taxon>Kickxellomycotina</taxon>
        <taxon>Kickxellomycetes</taxon>
        <taxon>Kickxellales</taxon>
        <taxon>Kickxellaceae</taxon>
        <taxon>Coemansia</taxon>
    </lineage>
</organism>
<dbReference type="OrthoDB" id="4664297at2759"/>
<dbReference type="EMBL" id="JANBUO010000063">
    <property type="protein sequence ID" value="KAJ2808176.1"/>
    <property type="molecule type" value="Genomic_DNA"/>
</dbReference>
<dbReference type="AlphaFoldDB" id="A0A9W8I487"/>